<evidence type="ECO:0000256" key="1">
    <source>
        <dbReference type="SAM" id="Phobius"/>
    </source>
</evidence>
<dbReference type="EMBL" id="JADWDC010000020">
    <property type="protein sequence ID" value="MCC0177333.1"/>
    <property type="molecule type" value="Genomic_DNA"/>
</dbReference>
<evidence type="ECO:0000313" key="4">
    <source>
        <dbReference type="Proteomes" id="UP000729733"/>
    </source>
</evidence>
<name>A0A964BPR4_9CYAN</name>
<organism evidence="3 4">
    <name type="scientific">Waterburya agarophytonicola KI4</name>
    <dbReference type="NCBI Taxonomy" id="2874699"/>
    <lineage>
        <taxon>Bacteria</taxon>
        <taxon>Bacillati</taxon>
        <taxon>Cyanobacteriota</taxon>
        <taxon>Cyanophyceae</taxon>
        <taxon>Pleurocapsales</taxon>
        <taxon>Hyellaceae</taxon>
        <taxon>Waterburya</taxon>
        <taxon>Waterburya agarophytonicola</taxon>
    </lineage>
</organism>
<evidence type="ECO:0000259" key="2">
    <source>
        <dbReference type="Pfam" id="PF13239"/>
    </source>
</evidence>
<keyword evidence="1" id="KW-0812">Transmembrane</keyword>
<dbReference type="RefSeq" id="WP_229640396.1">
    <property type="nucleotide sequence ID" value="NZ_JADWDC010000020.1"/>
</dbReference>
<gene>
    <name evidence="3" type="ORF">I4641_10130</name>
</gene>
<accession>A0A964BPR4</accession>
<reference evidence="3" key="1">
    <citation type="journal article" date="2021" name="Antonie Van Leeuwenhoek">
        <title>Draft genome and description of Waterburya agarophytonicola gen. nov. sp. nov. (Pleurocapsales, Cyanobacteria): a seaweed symbiont.</title>
        <authorList>
            <person name="Bonthond G."/>
            <person name="Shalygin S."/>
            <person name="Bayer T."/>
            <person name="Weinberger F."/>
        </authorList>
    </citation>
    <scope>NUCLEOTIDE SEQUENCE</scope>
    <source>
        <strain evidence="3">KI4</strain>
    </source>
</reference>
<dbReference type="Pfam" id="PF13239">
    <property type="entry name" value="2TM"/>
    <property type="match status" value="1"/>
</dbReference>
<keyword evidence="1" id="KW-1133">Transmembrane helix</keyword>
<protein>
    <submittedName>
        <fullName evidence="3">2TM domain-containing protein</fullName>
    </submittedName>
</protein>
<feature type="transmembrane region" description="Helical" evidence="1">
    <location>
        <begin position="20"/>
        <end position="41"/>
    </location>
</feature>
<feature type="domain" description="2TM" evidence="2">
    <location>
        <begin position="18"/>
        <end position="71"/>
    </location>
</feature>
<sequence length="83" mass="9853">MPPRWPRQPDRKTDPEFRRLEDLINFAVHVGVYAATNSGLWFVHIIKSTQWPWLLWINGIWFGILVLHFIYIKAIADYSSIKT</sequence>
<dbReference type="InterPro" id="IPR025698">
    <property type="entry name" value="2TM_dom"/>
</dbReference>
<dbReference type="AlphaFoldDB" id="A0A964BPR4"/>
<feature type="transmembrane region" description="Helical" evidence="1">
    <location>
        <begin position="53"/>
        <end position="72"/>
    </location>
</feature>
<evidence type="ECO:0000313" key="3">
    <source>
        <dbReference type="EMBL" id="MCC0177333.1"/>
    </source>
</evidence>
<keyword evidence="1" id="KW-0472">Membrane</keyword>
<comment type="caution">
    <text evidence="3">The sequence shown here is derived from an EMBL/GenBank/DDBJ whole genome shotgun (WGS) entry which is preliminary data.</text>
</comment>
<proteinExistence type="predicted"/>
<keyword evidence="4" id="KW-1185">Reference proteome</keyword>
<dbReference type="Proteomes" id="UP000729733">
    <property type="component" value="Unassembled WGS sequence"/>
</dbReference>